<dbReference type="CDD" id="cd07035">
    <property type="entry name" value="TPP_PYR_POX_like"/>
    <property type="match status" value="1"/>
</dbReference>
<dbReference type="Gene3D" id="3.40.50.970">
    <property type="match status" value="1"/>
</dbReference>
<dbReference type="AlphaFoldDB" id="W1Y3L4"/>
<feature type="non-terminal residue" evidence="2">
    <location>
        <position position="1"/>
    </location>
</feature>
<evidence type="ECO:0000256" key="1">
    <source>
        <dbReference type="ARBA" id="ARBA00007812"/>
    </source>
</evidence>
<name>W1Y3L4_9ZZZZ</name>
<dbReference type="GO" id="GO:0050660">
    <property type="term" value="F:flavin adenine dinucleotide binding"/>
    <property type="evidence" value="ECO:0007669"/>
    <property type="project" value="TreeGrafter"/>
</dbReference>
<organism evidence="2">
    <name type="scientific">human gut metagenome</name>
    <dbReference type="NCBI Taxonomy" id="408170"/>
    <lineage>
        <taxon>unclassified sequences</taxon>
        <taxon>metagenomes</taxon>
        <taxon>organismal metagenomes</taxon>
    </lineage>
</organism>
<dbReference type="InterPro" id="IPR029061">
    <property type="entry name" value="THDP-binding"/>
</dbReference>
<protein>
    <submittedName>
        <fullName evidence="2">Uncharacterized protein</fullName>
    </submittedName>
</protein>
<dbReference type="GO" id="GO:0009099">
    <property type="term" value="P:L-valine biosynthetic process"/>
    <property type="evidence" value="ECO:0007669"/>
    <property type="project" value="TreeGrafter"/>
</dbReference>
<dbReference type="GO" id="GO:0005948">
    <property type="term" value="C:acetolactate synthase complex"/>
    <property type="evidence" value="ECO:0007669"/>
    <property type="project" value="TreeGrafter"/>
</dbReference>
<dbReference type="GO" id="GO:0009097">
    <property type="term" value="P:isoleucine biosynthetic process"/>
    <property type="evidence" value="ECO:0007669"/>
    <property type="project" value="TreeGrafter"/>
</dbReference>
<sequence length="69" mass="7777">DTVGIVRNICKYAVTVRDRKDLGRILKEAFYIARTGRPGPVVVDIPKNIQKAMGSDEYPTEINIRGYKP</sequence>
<dbReference type="PANTHER" id="PTHR18968:SF13">
    <property type="entry name" value="ACETOLACTATE SYNTHASE CATALYTIC SUBUNIT, MITOCHONDRIAL"/>
    <property type="match status" value="1"/>
</dbReference>
<comment type="similarity">
    <text evidence="1">Belongs to the TPP enzyme family.</text>
</comment>
<evidence type="ECO:0000313" key="2">
    <source>
        <dbReference type="EMBL" id="ETJ37132.1"/>
    </source>
</evidence>
<dbReference type="EMBL" id="AZMM01008631">
    <property type="protein sequence ID" value="ETJ37132.1"/>
    <property type="molecule type" value="Genomic_DNA"/>
</dbReference>
<dbReference type="PANTHER" id="PTHR18968">
    <property type="entry name" value="THIAMINE PYROPHOSPHATE ENZYMES"/>
    <property type="match status" value="1"/>
</dbReference>
<dbReference type="GO" id="GO:0003984">
    <property type="term" value="F:acetolactate synthase activity"/>
    <property type="evidence" value="ECO:0007669"/>
    <property type="project" value="TreeGrafter"/>
</dbReference>
<dbReference type="InterPro" id="IPR045229">
    <property type="entry name" value="TPP_enz"/>
</dbReference>
<gene>
    <name evidence="2" type="ORF">Q604_UNBC08631G0001</name>
</gene>
<dbReference type="SUPFAM" id="SSF52518">
    <property type="entry name" value="Thiamin diphosphate-binding fold (THDP-binding)"/>
    <property type="match status" value="1"/>
</dbReference>
<proteinExistence type="inferred from homology"/>
<dbReference type="GO" id="GO:0005739">
    <property type="term" value="C:mitochondrion"/>
    <property type="evidence" value="ECO:0007669"/>
    <property type="project" value="TreeGrafter"/>
</dbReference>
<accession>W1Y3L4</accession>
<comment type="caution">
    <text evidence="2">The sequence shown here is derived from an EMBL/GenBank/DDBJ whole genome shotgun (WGS) entry which is preliminary data.</text>
</comment>
<reference evidence="2" key="1">
    <citation type="submission" date="2013-12" db="EMBL/GenBank/DDBJ databases">
        <title>A Varibaculum cambriense genome reconstructed from a premature infant gut community with otherwise low bacterial novelty that shifts toward anaerobic metabolism during the third week of life.</title>
        <authorList>
            <person name="Brown C.T."/>
            <person name="Sharon I."/>
            <person name="Thomas B.C."/>
            <person name="Castelle C.J."/>
            <person name="Morowitz M.J."/>
            <person name="Banfield J.F."/>
        </authorList>
    </citation>
    <scope>NUCLEOTIDE SEQUENCE</scope>
</reference>
<feature type="non-terminal residue" evidence="2">
    <location>
        <position position="69"/>
    </location>
</feature>